<feature type="transmembrane region" description="Helical" evidence="1">
    <location>
        <begin position="124"/>
        <end position="141"/>
    </location>
</feature>
<keyword evidence="1" id="KW-1133">Transmembrane helix</keyword>
<dbReference type="EMBL" id="JAQLYE010000075">
    <property type="protein sequence ID" value="MDB8019470.1"/>
    <property type="molecule type" value="Genomic_DNA"/>
</dbReference>
<dbReference type="RefSeq" id="WP_306774923.1">
    <property type="nucleotide sequence ID" value="NZ_JADNCL010000059.1"/>
</dbReference>
<dbReference type="Proteomes" id="UP001212823">
    <property type="component" value="Unassembled WGS sequence"/>
</dbReference>
<dbReference type="CDD" id="cd16935">
    <property type="entry name" value="HATPase_AgrC-ComD-like"/>
    <property type="match status" value="1"/>
</dbReference>
<protein>
    <submittedName>
        <fullName evidence="3">GHKL domain-containing protein</fullName>
    </submittedName>
</protein>
<feature type="transmembrane region" description="Helical" evidence="1">
    <location>
        <begin position="153"/>
        <end position="178"/>
    </location>
</feature>
<dbReference type="AlphaFoldDB" id="A0AAP3VAS9"/>
<evidence type="ECO:0000313" key="3">
    <source>
        <dbReference type="EMBL" id="MDB8019470.1"/>
    </source>
</evidence>
<feature type="transmembrane region" description="Helical" evidence="1">
    <location>
        <begin position="184"/>
        <end position="203"/>
    </location>
</feature>
<dbReference type="Pfam" id="PF14501">
    <property type="entry name" value="HATPase_c_5"/>
    <property type="match status" value="1"/>
</dbReference>
<sequence>MKQLLMTVSDLFFLFLHLLIMQKCMTAFLGPGKRSYKNVIVWMGYYIFLIFTNKVFQVSPLMLLTGNIILVFLISTVTSRKSIKTRFMFAILICSVWMLVEVLCAMVMTVAGAQNATLSDAGNVISKLCMLLLSVLISHYMKAKNSPEISLRYFLVILLVPASSIYIMHNIFIIAAVYDEFSKFSAFASLMLLFVNYVVFEIYDWMSRDAVVREQNRLYVQQLELCSRQAEERESLYLEIRRLRHDMKNYLSCLLGAVQNGEKKEAEMLIQGMLNNGISNKVSEVSRSGNIVVDSLVNYKHDLAEKEGIMFEANVFIPVSLPFQSGHLAVVLGNLLDNALEACRGVPEGQRYINLDISYVKEMLQICIRNSYHATHRKDSSGRYLTTKKDTLDHGIGLSSVEQAVSCYHGEMTAEETGNEFRVSVVMYGSDGEK</sequence>
<keyword evidence="1" id="KW-0472">Membrane</keyword>
<dbReference type="SUPFAM" id="SSF55874">
    <property type="entry name" value="ATPase domain of HSP90 chaperone/DNA topoisomerase II/histidine kinase"/>
    <property type="match status" value="1"/>
</dbReference>
<reference evidence="3" key="1">
    <citation type="submission" date="2023-01" db="EMBL/GenBank/DDBJ databases">
        <title>Human gut microbiome strain richness.</title>
        <authorList>
            <person name="Chen-Liaw A."/>
        </authorList>
    </citation>
    <scope>NUCLEOTIDE SEQUENCE</scope>
    <source>
        <strain evidence="3">1001283st1_D2_1001283B150209_150212</strain>
    </source>
</reference>
<comment type="caution">
    <text evidence="3">The sequence shown here is derived from an EMBL/GenBank/DDBJ whole genome shotgun (WGS) entry which is preliminary data.</text>
</comment>
<proteinExistence type="predicted"/>
<keyword evidence="1" id="KW-0812">Transmembrane</keyword>
<gene>
    <name evidence="3" type="ORF">PNE45_15825</name>
</gene>
<organism evidence="3 4">
    <name type="scientific">Agathobacter rectalis</name>
    <dbReference type="NCBI Taxonomy" id="39491"/>
    <lineage>
        <taxon>Bacteria</taxon>
        <taxon>Bacillati</taxon>
        <taxon>Bacillota</taxon>
        <taxon>Clostridia</taxon>
        <taxon>Lachnospirales</taxon>
        <taxon>Lachnospiraceae</taxon>
        <taxon>Agathobacter</taxon>
    </lineage>
</organism>
<dbReference type="PANTHER" id="PTHR40448:SF1">
    <property type="entry name" value="TWO-COMPONENT SENSOR HISTIDINE KINASE"/>
    <property type="match status" value="1"/>
</dbReference>
<dbReference type="InterPro" id="IPR032834">
    <property type="entry name" value="NatK-like_C"/>
</dbReference>
<evidence type="ECO:0000259" key="2">
    <source>
        <dbReference type="Pfam" id="PF14501"/>
    </source>
</evidence>
<evidence type="ECO:0000256" key="1">
    <source>
        <dbReference type="SAM" id="Phobius"/>
    </source>
</evidence>
<feature type="transmembrane region" description="Helical" evidence="1">
    <location>
        <begin position="42"/>
        <end position="75"/>
    </location>
</feature>
<feature type="transmembrane region" description="Helical" evidence="1">
    <location>
        <begin position="87"/>
        <end position="112"/>
    </location>
</feature>
<evidence type="ECO:0000313" key="4">
    <source>
        <dbReference type="Proteomes" id="UP001212823"/>
    </source>
</evidence>
<dbReference type="PANTHER" id="PTHR40448">
    <property type="entry name" value="TWO-COMPONENT SENSOR HISTIDINE KINASE"/>
    <property type="match status" value="1"/>
</dbReference>
<feature type="non-terminal residue" evidence="3">
    <location>
        <position position="434"/>
    </location>
</feature>
<dbReference type="InterPro" id="IPR036890">
    <property type="entry name" value="HATPase_C_sf"/>
</dbReference>
<feature type="domain" description="Sensor histidine kinase NatK-like C-terminal" evidence="2">
    <location>
        <begin position="328"/>
        <end position="426"/>
    </location>
</feature>
<name>A0AAP3VAS9_9FIRM</name>
<dbReference type="Gene3D" id="3.30.565.10">
    <property type="entry name" value="Histidine kinase-like ATPase, C-terminal domain"/>
    <property type="match status" value="1"/>
</dbReference>
<dbReference type="GO" id="GO:0042802">
    <property type="term" value="F:identical protein binding"/>
    <property type="evidence" value="ECO:0007669"/>
    <property type="project" value="TreeGrafter"/>
</dbReference>
<accession>A0AAP3VAS9</accession>